<dbReference type="Proteomes" id="UP000288227">
    <property type="component" value="Unassembled WGS sequence"/>
</dbReference>
<organism evidence="8 9">
    <name type="scientific">Chryseotalea sanaruensis</name>
    <dbReference type="NCBI Taxonomy" id="2482724"/>
    <lineage>
        <taxon>Bacteria</taxon>
        <taxon>Pseudomonadati</taxon>
        <taxon>Bacteroidota</taxon>
        <taxon>Cytophagia</taxon>
        <taxon>Cytophagales</taxon>
        <taxon>Chryseotaleaceae</taxon>
        <taxon>Chryseotalea</taxon>
    </lineage>
</organism>
<dbReference type="InterPro" id="IPR013324">
    <property type="entry name" value="RNA_pol_sigma_r3/r4-like"/>
</dbReference>
<dbReference type="NCBIfam" id="TIGR02937">
    <property type="entry name" value="sigma70-ECF"/>
    <property type="match status" value="1"/>
</dbReference>
<keyword evidence="9" id="KW-1185">Reference proteome</keyword>
<dbReference type="InterPro" id="IPR039425">
    <property type="entry name" value="RNA_pol_sigma-70-like"/>
</dbReference>
<dbReference type="RefSeq" id="WP_127123140.1">
    <property type="nucleotide sequence ID" value="NZ_BHXQ01000005.1"/>
</dbReference>
<gene>
    <name evidence="8" type="ORF">SanaruYs_27180</name>
</gene>
<dbReference type="CDD" id="cd06171">
    <property type="entry name" value="Sigma70_r4"/>
    <property type="match status" value="1"/>
</dbReference>
<dbReference type="InterPro" id="IPR036388">
    <property type="entry name" value="WH-like_DNA-bd_sf"/>
</dbReference>
<evidence type="ECO:0000313" key="8">
    <source>
        <dbReference type="EMBL" id="GCC52481.1"/>
    </source>
</evidence>
<evidence type="ECO:0000256" key="5">
    <source>
        <dbReference type="ARBA" id="ARBA00023163"/>
    </source>
</evidence>
<reference evidence="8 9" key="1">
    <citation type="submission" date="2018-11" db="EMBL/GenBank/DDBJ databases">
        <title>Chryseotalea sanarue gen. nov., sp., nov., a member of the family Cytophagaceae, isolated from a brackish lake in Hamamatsu Japan.</title>
        <authorList>
            <person name="Maejima Y."/>
            <person name="Iino T."/>
            <person name="Muraguchi Y."/>
            <person name="Fukuda K."/>
            <person name="Ohkuma M."/>
            <person name="Moriuchi R."/>
            <person name="Dohra H."/>
            <person name="Kimbara K."/>
            <person name="Shintani M."/>
        </authorList>
    </citation>
    <scope>NUCLEOTIDE SEQUENCE [LARGE SCALE GENOMIC DNA]</scope>
    <source>
        <strain evidence="8 9">Ys</strain>
    </source>
</reference>
<keyword evidence="2" id="KW-0805">Transcription regulation</keyword>
<evidence type="ECO:0000256" key="3">
    <source>
        <dbReference type="ARBA" id="ARBA00023082"/>
    </source>
</evidence>
<dbReference type="InterPro" id="IPR007630">
    <property type="entry name" value="RNA_pol_sigma70_r4"/>
</dbReference>
<dbReference type="OrthoDB" id="9784984at2"/>
<proteinExistence type="inferred from homology"/>
<dbReference type="PANTHER" id="PTHR43133:SF57">
    <property type="entry name" value="RNA POLYMERASE SIGMA-70 FACTOR"/>
    <property type="match status" value="1"/>
</dbReference>
<keyword evidence="5" id="KW-0804">Transcription</keyword>
<dbReference type="GO" id="GO:0006352">
    <property type="term" value="P:DNA-templated transcription initiation"/>
    <property type="evidence" value="ECO:0007669"/>
    <property type="project" value="InterPro"/>
</dbReference>
<dbReference type="GO" id="GO:0003677">
    <property type="term" value="F:DNA binding"/>
    <property type="evidence" value="ECO:0007669"/>
    <property type="project" value="UniProtKB-KW"/>
</dbReference>
<feature type="domain" description="RNA polymerase sigma-70 region 4" evidence="7">
    <location>
        <begin position="130"/>
        <end position="179"/>
    </location>
</feature>
<dbReference type="PANTHER" id="PTHR43133">
    <property type="entry name" value="RNA POLYMERASE ECF-TYPE SIGMA FACTO"/>
    <property type="match status" value="1"/>
</dbReference>
<dbReference type="InterPro" id="IPR007627">
    <property type="entry name" value="RNA_pol_sigma70_r2"/>
</dbReference>
<dbReference type="AlphaFoldDB" id="A0A401UC50"/>
<protein>
    <submittedName>
        <fullName evidence="8">RNA polymerase</fullName>
    </submittedName>
</protein>
<evidence type="ECO:0000256" key="1">
    <source>
        <dbReference type="ARBA" id="ARBA00010641"/>
    </source>
</evidence>
<evidence type="ECO:0000256" key="4">
    <source>
        <dbReference type="ARBA" id="ARBA00023125"/>
    </source>
</evidence>
<dbReference type="SUPFAM" id="SSF88659">
    <property type="entry name" value="Sigma3 and sigma4 domains of RNA polymerase sigma factors"/>
    <property type="match status" value="1"/>
</dbReference>
<dbReference type="SUPFAM" id="SSF88946">
    <property type="entry name" value="Sigma2 domain of RNA polymerase sigma factors"/>
    <property type="match status" value="1"/>
</dbReference>
<feature type="domain" description="RNA polymerase sigma-70 region 2" evidence="6">
    <location>
        <begin position="28"/>
        <end position="96"/>
    </location>
</feature>
<dbReference type="EMBL" id="BHXQ01000005">
    <property type="protein sequence ID" value="GCC52481.1"/>
    <property type="molecule type" value="Genomic_DNA"/>
</dbReference>
<name>A0A401UC50_9BACT</name>
<keyword evidence="3" id="KW-0731">Sigma factor</keyword>
<dbReference type="Pfam" id="PF04542">
    <property type="entry name" value="Sigma70_r2"/>
    <property type="match status" value="1"/>
</dbReference>
<comment type="similarity">
    <text evidence="1">Belongs to the sigma-70 factor family. ECF subfamily.</text>
</comment>
<accession>A0A401UC50</accession>
<dbReference type="InterPro" id="IPR013325">
    <property type="entry name" value="RNA_pol_sigma_r2"/>
</dbReference>
<dbReference type="GO" id="GO:0016987">
    <property type="term" value="F:sigma factor activity"/>
    <property type="evidence" value="ECO:0007669"/>
    <property type="project" value="UniProtKB-KW"/>
</dbReference>
<evidence type="ECO:0000259" key="6">
    <source>
        <dbReference type="Pfam" id="PF04542"/>
    </source>
</evidence>
<evidence type="ECO:0000313" key="9">
    <source>
        <dbReference type="Proteomes" id="UP000288227"/>
    </source>
</evidence>
<evidence type="ECO:0000259" key="7">
    <source>
        <dbReference type="Pfam" id="PF04545"/>
    </source>
</evidence>
<comment type="caution">
    <text evidence="8">The sequence shown here is derived from an EMBL/GenBank/DDBJ whole genome shotgun (WGS) entry which is preliminary data.</text>
</comment>
<dbReference type="Gene3D" id="1.10.10.10">
    <property type="entry name" value="Winged helix-like DNA-binding domain superfamily/Winged helix DNA-binding domain"/>
    <property type="match status" value="1"/>
</dbReference>
<keyword evidence="4" id="KW-0238">DNA-binding</keyword>
<dbReference type="InterPro" id="IPR014284">
    <property type="entry name" value="RNA_pol_sigma-70_dom"/>
</dbReference>
<dbReference type="Pfam" id="PF04545">
    <property type="entry name" value="Sigma70_r4"/>
    <property type="match status" value="1"/>
</dbReference>
<dbReference type="Gene3D" id="1.10.1740.10">
    <property type="match status" value="1"/>
</dbReference>
<sequence length="185" mass="22011">MIQTSKTLINEPYLIDQAKLNAEAFRPLYDHYYKTIFLFVLHRVGEKELCADLTSQVFLKALQNIKRYQYKGLPFSAWLYRIAINEINDFFRSQAKQRYVAIEEAQLQALHSELTEEFSLEHLQVRLEELLQRLEPDELHLLELRFFESRPFKEVAAILNISEVYAKVKTYRTLEKLKKYFVGKA</sequence>
<evidence type="ECO:0000256" key="2">
    <source>
        <dbReference type="ARBA" id="ARBA00023015"/>
    </source>
</evidence>